<reference evidence="2" key="1">
    <citation type="submission" date="2021-12" db="EMBL/GenBank/DDBJ databases">
        <authorList>
            <person name="Martin H S."/>
        </authorList>
    </citation>
    <scope>NUCLEOTIDE SEQUENCE</scope>
</reference>
<protein>
    <submittedName>
        <fullName evidence="2">Uncharacterized protein</fullName>
    </submittedName>
</protein>
<dbReference type="AlphaFoldDB" id="A0A8J9UC77"/>
<gene>
    <name evidence="2" type="ORF">BINO364_LOCUS3513</name>
</gene>
<name>A0A8J9UC77_9NEOP</name>
<evidence type="ECO:0000256" key="1">
    <source>
        <dbReference type="SAM" id="Coils"/>
    </source>
</evidence>
<keyword evidence="1" id="KW-0175">Coiled coil</keyword>
<evidence type="ECO:0000313" key="2">
    <source>
        <dbReference type="EMBL" id="CAH0716824.1"/>
    </source>
</evidence>
<sequence>MTDLTILLSKMEEQFEKQTIRITENVTKTLSATIDEKLRPVLEENQELKKEINALKTKVQNMERDIRKNNLILHGVQETEKNHADLLNLVLEIFNTAGEKAGLDNWDKWEISNVRRLGMPMQNKTRPILVSVTLEWRKMEMLKNKRFFPQKVYISEDFSKDILNKRKELKIQQQEEIKKGKSSLYPL</sequence>
<feature type="non-terminal residue" evidence="2">
    <location>
        <position position="187"/>
    </location>
</feature>
<dbReference type="Proteomes" id="UP000838878">
    <property type="component" value="Chromosome 11"/>
</dbReference>
<dbReference type="OrthoDB" id="7418725at2759"/>
<organism evidence="2 3">
    <name type="scientific">Brenthis ino</name>
    <name type="common">lesser marbled fritillary</name>
    <dbReference type="NCBI Taxonomy" id="405034"/>
    <lineage>
        <taxon>Eukaryota</taxon>
        <taxon>Metazoa</taxon>
        <taxon>Ecdysozoa</taxon>
        <taxon>Arthropoda</taxon>
        <taxon>Hexapoda</taxon>
        <taxon>Insecta</taxon>
        <taxon>Pterygota</taxon>
        <taxon>Neoptera</taxon>
        <taxon>Endopterygota</taxon>
        <taxon>Lepidoptera</taxon>
        <taxon>Glossata</taxon>
        <taxon>Ditrysia</taxon>
        <taxon>Papilionoidea</taxon>
        <taxon>Nymphalidae</taxon>
        <taxon>Heliconiinae</taxon>
        <taxon>Argynnini</taxon>
        <taxon>Brenthis</taxon>
    </lineage>
</organism>
<feature type="coiled-coil region" evidence="1">
    <location>
        <begin position="38"/>
        <end position="65"/>
    </location>
</feature>
<accession>A0A8J9UC77</accession>
<proteinExistence type="predicted"/>
<dbReference type="EMBL" id="OV170231">
    <property type="protein sequence ID" value="CAH0716824.1"/>
    <property type="molecule type" value="Genomic_DNA"/>
</dbReference>
<evidence type="ECO:0000313" key="3">
    <source>
        <dbReference type="Proteomes" id="UP000838878"/>
    </source>
</evidence>
<keyword evidence="3" id="KW-1185">Reference proteome</keyword>